<gene>
    <name evidence="2" type="ORF">CLV49_1251</name>
    <name evidence="3" type="ORF">ELQ93_12940</name>
</gene>
<dbReference type="RefSeq" id="WP_106562762.1">
    <property type="nucleotide sequence ID" value="NZ_PYAU01000001.1"/>
</dbReference>
<evidence type="ECO:0000313" key="3">
    <source>
        <dbReference type="EMBL" id="RUQ87759.1"/>
    </source>
</evidence>
<dbReference type="OrthoDB" id="9801186at2"/>
<dbReference type="InterPro" id="IPR020843">
    <property type="entry name" value="ER"/>
</dbReference>
<dbReference type="PANTHER" id="PTHR45348:SF2">
    <property type="entry name" value="ZINC-TYPE ALCOHOL DEHYDROGENASE-LIKE PROTEIN C2E1P3.01"/>
    <property type="match status" value="1"/>
</dbReference>
<dbReference type="Gene3D" id="3.90.180.10">
    <property type="entry name" value="Medium-chain alcohol dehydrogenases, catalytic domain"/>
    <property type="match status" value="1"/>
</dbReference>
<dbReference type="Gene3D" id="3.40.50.720">
    <property type="entry name" value="NAD(P)-binding Rossmann-like Domain"/>
    <property type="match status" value="1"/>
</dbReference>
<keyword evidence="5" id="KW-1185">Reference proteome</keyword>
<dbReference type="GO" id="GO:0016651">
    <property type="term" value="F:oxidoreductase activity, acting on NAD(P)H"/>
    <property type="evidence" value="ECO:0007669"/>
    <property type="project" value="InterPro"/>
</dbReference>
<reference evidence="3 5" key="2">
    <citation type="submission" date="2018-12" db="EMBL/GenBank/DDBJ databases">
        <authorList>
            <person name="hu s."/>
            <person name="Xu Y."/>
            <person name="Xu B."/>
            <person name="Li F."/>
        </authorList>
    </citation>
    <scope>NUCLEOTIDE SEQUENCE [LARGE SCALE GENOMIC DNA]</scope>
    <source>
        <strain evidence="3 5">KSW2-17</strain>
    </source>
</reference>
<reference evidence="2 4" key="1">
    <citation type="submission" date="2018-03" db="EMBL/GenBank/DDBJ databases">
        <title>Genomic Encyclopedia of Archaeal and Bacterial Type Strains, Phase II (KMG-II): from individual species to whole genera.</title>
        <authorList>
            <person name="Goeker M."/>
        </authorList>
    </citation>
    <scope>NUCLEOTIDE SEQUENCE [LARGE SCALE GENOMIC DNA]</scope>
    <source>
        <strain evidence="2 4">DSM 21548</strain>
    </source>
</reference>
<evidence type="ECO:0000313" key="2">
    <source>
        <dbReference type="EMBL" id="PSL37644.1"/>
    </source>
</evidence>
<dbReference type="InterPro" id="IPR013154">
    <property type="entry name" value="ADH-like_N"/>
</dbReference>
<accession>A0A2P8GUK2</accession>
<name>A0A2P8GUK2_9MICO</name>
<dbReference type="InterPro" id="IPR047122">
    <property type="entry name" value="Trans-enoyl_RdTase-like"/>
</dbReference>
<dbReference type="Pfam" id="PF08240">
    <property type="entry name" value="ADH_N"/>
    <property type="match status" value="1"/>
</dbReference>
<proteinExistence type="predicted"/>
<dbReference type="InterPro" id="IPR011032">
    <property type="entry name" value="GroES-like_sf"/>
</dbReference>
<dbReference type="EMBL" id="PYAU01000001">
    <property type="protein sequence ID" value="PSL37644.1"/>
    <property type="molecule type" value="Genomic_DNA"/>
</dbReference>
<organism evidence="2 4">
    <name type="scientific">Labedella gwakjiensis</name>
    <dbReference type="NCBI Taxonomy" id="390269"/>
    <lineage>
        <taxon>Bacteria</taxon>
        <taxon>Bacillati</taxon>
        <taxon>Actinomycetota</taxon>
        <taxon>Actinomycetes</taxon>
        <taxon>Micrococcales</taxon>
        <taxon>Microbacteriaceae</taxon>
        <taxon>Labedella</taxon>
    </lineage>
</organism>
<dbReference type="InterPro" id="IPR036291">
    <property type="entry name" value="NAD(P)-bd_dom_sf"/>
</dbReference>
<dbReference type="Proteomes" id="UP000268291">
    <property type="component" value="Unassembled WGS sequence"/>
</dbReference>
<dbReference type="SUPFAM" id="SSF51735">
    <property type="entry name" value="NAD(P)-binding Rossmann-fold domains"/>
    <property type="match status" value="1"/>
</dbReference>
<dbReference type="PANTHER" id="PTHR45348">
    <property type="entry name" value="HYPOTHETICAL OXIDOREDUCTASE (EUROFUNG)"/>
    <property type="match status" value="1"/>
</dbReference>
<evidence type="ECO:0000313" key="5">
    <source>
        <dbReference type="Proteomes" id="UP000268291"/>
    </source>
</evidence>
<dbReference type="EMBL" id="RZGY01000001">
    <property type="protein sequence ID" value="RUQ87759.1"/>
    <property type="molecule type" value="Genomic_DNA"/>
</dbReference>
<dbReference type="SMART" id="SM00829">
    <property type="entry name" value="PKS_ER"/>
    <property type="match status" value="1"/>
</dbReference>
<evidence type="ECO:0000313" key="4">
    <source>
        <dbReference type="Proteomes" id="UP000241203"/>
    </source>
</evidence>
<protein>
    <submittedName>
        <fullName evidence="2">Alcohol dehydrogenase-like protein</fullName>
    </submittedName>
    <submittedName>
        <fullName evidence="3">Zinc-binding alcohol dehydrogenase family protein</fullName>
    </submittedName>
</protein>
<feature type="domain" description="Enoyl reductase (ER)" evidence="1">
    <location>
        <begin position="7"/>
        <end position="370"/>
    </location>
</feature>
<dbReference type="SUPFAM" id="SSF50129">
    <property type="entry name" value="GroES-like"/>
    <property type="match status" value="1"/>
</dbReference>
<sequence length="372" mass="38740">MTRNTAAWIDAPYADVVVRDSPYPAVGPGQLLVRVRAVAVNPLDAIVQSNGRLMYRWLAYPAILGEDVSGEVVAVGPGVERFAVADRIVAYAMGIEKGRDAVAEGGFQEYVVVEEALAAAVPERMSHEEAAVLPLAVSTAAAALFEVGQLALPVDGLGSGVERGEVVVIWGGATSVGGNAIQLARAAGYRVITTASPRNHERLLALGAAAAFDYRDPAVVDRIVEAVGGSRVAGVVAIAVGSAEPCVTIAARTGARRVALTSPSVSFYDQPRRGGFSVRRTRLLVRLVASNIALQSRCAIRGVRARFVWGSAIADSAVGSALWRDHLPTALAAGTHRPYPAPRVVGDGLASVQTAIDLVRGGVSAEKLVVTL</sequence>
<comment type="caution">
    <text evidence="2">The sequence shown here is derived from an EMBL/GenBank/DDBJ whole genome shotgun (WGS) entry which is preliminary data.</text>
</comment>
<dbReference type="AlphaFoldDB" id="A0A2P8GUK2"/>
<dbReference type="CDD" id="cd08249">
    <property type="entry name" value="enoyl_reductase_like"/>
    <property type="match status" value="1"/>
</dbReference>
<dbReference type="Proteomes" id="UP000241203">
    <property type="component" value="Unassembled WGS sequence"/>
</dbReference>
<evidence type="ECO:0000259" key="1">
    <source>
        <dbReference type="SMART" id="SM00829"/>
    </source>
</evidence>